<evidence type="ECO:0000313" key="1">
    <source>
        <dbReference type="EMBL" id="DAF54976.1"/>
    </source>
</evidence>
<name>A0A8S5SVM9_9CAUD</name>
<organism evidence="1">
    <name type="scientific">Siphoviridae sp. ctHOG1</name>
    <dbReference type="NCBI Taxonomy" id="2827829"/>
    <lineage>
        <taxon>Viruses</taxon>
        <taxon>Duplodnaviria</taxon>
        <taxon>Heunggongvirae</taxon>
        <taxon>Uroviricota</taxon>
        <taxon>Caudoviricetes</taxon>
    </lineage>
</organism>
<reference evidence="1" key="1">
    <citation type="journal article" date="2021" name="Proc. Natl. Acad. Sci. U.S.A.">
        <title>A Catalog of Tens of Thousands of Viruses from Human Metagenomes Reveals Hidden Associations with Chronic Diseases.</title>
        <authorList>
            <person name="Tisza M.J."/>
            <person name="Buck C.B."/>
        </authorList>
    </citation>
    <scope>NUCLEOTIDE SEQUENCE</scope>
    <source>
        <strain evidence="1">CtHOG1</strain>
    </source>
</reference>
<accession>A0A8S5SVM9</accession>
<protein>
    <submittedName>
        <fullName evidence="1">Uncharacterized protein</fullName>
    </submittedName>
</protein>
<sequence>MRIIEPCCYHKQLEGMIDECSEKHTAANFFSYSDWDMCDLLGTLSGYCSGGEMGIVMVRLDVKLIQTIRRILSRVKPDPTNPSNHIADVSKMILVAQPASTGATFNQRQEIRTQLGDFIKSGRLVVCEDNVGFRCITVKSKSHSLVIQGSLNTQRSNAMQMFTLTTSPEEYENVAEMFRMKEHTKKVL</sequence>
<proteinExistence type="predicted"/>
<dbReference type="EMBL" id="BK032683">
    <property type="protein sequence ID" value="DAF54976.1"/>
    <property type="molecule type" value="Genomic_DNA"/>
</dbReference>